<evidence type="ECO:0000313" key="2">
    <source>
        <dbReference type="EMBL" id="GAA1505591.1"/>
    </source>
</evidence>
<evidence type="ECO:0000259" key="1">
    <source>
        <dbReference type="Pfam" id="PF12146"/>
    </source>
</evidence>
<dbReference type="RefSeq" id="WP_344111089.1">
    <property type="nucleotide sequence ID" value="NZ_BAAAOR010000005.1"/>
</dbReference>
<dbReference type="InterPro" id="IPR022742">
    <property type="entry name" value="Hydrolase_4"/>
</dbReference>
<dbReference type="PRINTS" id="PR00111">
    <property type="entry name" value="ABHYDROLASE"/>
</dbReference>
<gene>
    <name evidence="2" type="ORF">GCM10009788_06570</name>
</gene>
<dbReference type="InterPro" id="IPR000073">
    <property type="entry name" value="AB_hydrolase_1"/>
</dbReference>
<comment type="caution">
    <text evidence="2">The sequence shown here is derived from an EMBL/GenBank/DDBJ whole genome shotgun (WGS) entry which is preliminary data.</text>
</comment>
<name>A0ABN1ZW46_9ACTN</name>
<dbReference type="InterPro" id="IPR029058">
    <property type="entry name" value="AB_hydrolase_fold"/>
</dbReference>
<dbReference type="InterPro" id="IPR050266">
    <property type="entry name" value="AB_hydrolase_sf"/>
</dbReference>
<protein>
    <recommendedName>
        <fullName evidence="1">Serine aminopeptidase S33 domain-containing protein</fullName>
    </recommendedName>
</protein>
<accession>A0ABN1ZW46</accession>
<dbReference type="PANTHER" id="PTHR43798">
    <property type="entry name" value="MONOACYLGLYCEROL LIPASE"/>
    <property type="match status" value="1"/>
</dbReference>
<dbReference type="EMBL" id="BAAAOR010000005">
    <property type="protein sequence ID" value="GAA1505591.1"/>
    <property type="molecule type" value="Genomic_DNA"/>
</dbReference>
<dbReference type="Gene3D" id="3.40.50.1820">
    <property type="entry name" value="alpha/beta hydrolase"/>
    <property type="match status" value="1"/>
</dbReference>
<reference evidence="2 3" key="1">
    <citation type="journal article" date="2019" name="Int. J. Syst. Evol. Microbiol.">
        <title>The Global Catalogue of Microorganisms (GCM) 10K type strain sequencing project: providing services to taxonomists for standard genome sequencing and annotation.</title>
        <authorList>
            <consortium name="The Broad Institute Genomics Platform"/>
            <consortium name="The Broad Institute Genome Sequencing Center for Infectious Disease"/>
            <person name="Wu L."/>
            <person name="Ma J."/>
        </authorList>
    </citation>
    <scope>NUCLEOTIDE SEQUENCE [LARGE SCALE GENOMIC DNA]</scope>
    <source>
        <strain evidence="2 3">JCM 14942</strain>
    </source>
</reference>
<organism evidence="2 3">
    <name type="scientific">Nocardioides humi</name>
    <dbReference type="NCBI Taxonomy" id="449461"/>
    <lineage>
        <taxon>Bacteria</taxon>
        <taxon>Bacillati</taxon>
        <taxon>Actinomycetota</taxon>
        <taxon>Actinomycetes</taxon>
        <taxon>Propionibacteriales</taxon>
        <taxon>Nocardioidaceae</taxon>
        <taxon>Nocardioides</taxon>
    </lineage>
</organism>
<proteinExistence type="predicted"/>
<keyword evidence="3" id="KW-1185">Reference proteome</keyword>
<evidence type="ECO:0000313" key="3">
    <source>
        <dbReference type="Proteomes" id="UP001500842"/>
    </source>
</evidence>
<sequence length="278" mass="28187">MTAPLPVIALRHLAGLPRRPLLVVGPSLGTTADRLWGAVAASLPGWNLLGWDLPGHGASPAADRLTPGFSMSDLAAAVLAAVDEAVGDDLPFAYAGDSVGGAVGLQLALDHPGRVCSLTVLCSAASFGPPAGWHERAARVRAEGMAPMVASSPARWFGSAIRSAPGERTAGPLADLAEVDPEGYARVCEALAGFDVRARLASVSVPLLAVAGAEDVATPPAVLAELADGVPEGRLEVLDGVGHLAPYEAPAEVAALLSSALRGELSRRSPQRTARGCG</sequence>
<dbReference type="Proteomes" id="UP001500842">
    <property type="component" value="Unassembled WGS sequence"/>
</dbReference>
<feature type="domain" description="Serine aminopeptidase S33" evidence="1">
    <location>
        <begin position="44"/>
        <end position="245"/>
    </location>
</feature>
<dbReference type="SUPFAM" id="SSF53474">
    <property type="entry name" value="alpha/beta-Hydrolases"/>
    <property type="match status" value="1"/>
</dbReference>
<dbReference type="Pfam" id="PF12146">
    <property type="entry name" value="Hydrolase_4"/>
    <property type="match status" value="1"/>
</dbReference>